<proteinExistence type="predicted"/>
<dbReference type="Proteomes" id="UP000187344">
    <property type="component" value="Unassembled WGS sequence"/>
</dbReference>
<organism evidence="1 2">
    <name type="scientific">Bartonella apis</name>
    <dbReference type="NCBI Taxonomy" id="1686310"/>
    <lineage>
        <taxon>Bacteria</taxon>
        <taxon>Pseudomonadati</taxon>
        <taxon>Pseudomonadota</taxon>
        <taxon>Alphaproteobacteria</taxon>
        <taxon>Hyphomicrobiales</taxon>
        <taxon>Bartonellaceae</taxon>
        <taxon>Bartonella</taxon>
    </lineage>
</organism>
<comment type="caution">
    <text evidence="1">The sequence shown here is derived from an EMBL/GenBank/DDBJ whole genome shotgun (WGS) entry which is preliminary data.</text>
</comment>
<evidence type="ECO:0000313" key="2">
    <source>
        <dbReference type="Proteomes" id="UP000187344"/>
    </source>
</evidence>
<accession>A0A1R0F8E7</accession>
<name>A0A1R0F8E7_9HYPH</name>
<sequence>MSIDSAMRISVGGMNRQADTLDQIAQNVAVGTTVGRETYDAGDDMVNMDLAEHNFKANFRVFQIADETMAEIINMKR</sequence>
<dbReference type="RefSeq" id="WP_075870132.1">
    <property type="nucleotide sequence ID" value="NZ_CALYQA010000001.1"/>
</dbReference>
<gene>
    <name evidence="1" type="ORF">PEB0149_006610</name>
</gene>
<dbReference type="EMBL" id="LXYT01000002">
    <property type="protein sequence ID" value="OLY43237.1"/>
    <property type="molecule type" value="Genomic_DNA"/>
</dbReference>
<reference evidence="1 2" key="1">
    <citation type="submission" date="2016-12" db="EMBL/GenBank/DDBJ databases">
        <title>Comparative genomics of Bartonella apis.</title>
        <authorList>
            <person name="Engel P."/>
        </authorList>
    </citation>
    <scope>NUCLEOTIDE SEQUENCE [LARGE SCALE GENOMIC DNA]</scope>
    <source>
        <strain evidence="1 2">PEB0149</strain>
    </source>
</reference>
<dbReference type="OrthoDB" id="7924951at2"/>
<dbReference type="AlphaFoldDB" id="A0A1R0F8E7"/>
<keyword evidence="2" id="KW-1185">Reference proteome</keyword>
<protein>
    <submittedName>
        <fullName evidence="1">Uncharacterized protein</fullName>
    </submittedName>
</protein>
<evidence type="ECO:0000313" key="1">
    <source>
        <dbReference type="EMBL" id="OLY43237.1"/>
    </source>
</evidence>